<dbReference type="AlphaFoldDB" id="A0A6I6L6P6"/>
<keyword evidence="3 6" id="KW-0812">Transmembrane</keyword>
<evidence type="ECO:0000256" key="5">
    <source>
        <dbReference type="ARBA" id="ARBA00023136"/>
    </source>
</evidence>
<feature type="transmembrane region" description="Helical" evidence="6">
    <location>
        <begin position="207"/>
        <end position="227"/>
    </location>
</feature>
<feature type="transmembrane region" description="Helical" evidence="6">
    <location>
        <begin position="91"/>
        <end position="113"/>
    </location>
</feature>
<feature type="transmembrane region" description="Helical" evidence="6">
    <location>
        <begin position="48"/>
        <end position="71"/>
    </location>
</feature>
<dbReference type="KEGG" id="slaa:EUU25_13300"/>
<evidence type="ECO:0000256" key="2">
    <source>
        <dbReference type="ARBA" id="ARBA00005982"/>
    </source>
</evidence>
<dbReference type="SUPFAM" id="SSF103473">
    <property type="entry name" value="MFS general substrate transporter"/>
    <property type="match status" value="1"/>
</dbReference>
<dbReference type="EMBL" id="CP035733">
    <property type="protein sequence ID" value="QGY81499.1"/>
    <property type="molecule type" value="Genomic_DNA"/>
</dbReference>
<name>A0A6I6L6P6_9SPHN</name>
<feature type="transmembrane region" description="Helical" evidence="6">
    <location>
        <begin position="182"/>
        <end position="201"/>
    </location>
</feature>
<proteinExistence type="inferred from homology"/>
<feature type="transmembrane region" description="Helical" evidence="6">
    <location>
        <begin position="259"/>
        <end position="280"/>
    </location>
</feature>
<organism evidence="7 8">
    <name type="scientific">Sphingorhabdus lacus</name>
    <dbReference type="NCBI Taxonomy" id="392610"/>
    <lineage>
        <taxon>Bacteria</taxon>
        <taxon>Pseudomonadati</taxon>
        <taxon>Pseudomonadota</taxon>
        <taxon>Alphaproteobacteria</taxon>
        <taxon>Sphingomonadales</taxon>
        <taxon>Sphingomonadaceae</taxon>
        <taxon>Sphingorhabdus</taxon>
    </lineage>
</organism>
<feature type="transmembrane region" description="Helical" evidence="6">
    <location>
        <begin position="144"/>
        <end position="162"/>
    </location>
</feature>
<feature type="transmembrane region" description="Helical" evidence="6">
    <location>
        <begin position="429"/>
        <end position="449"/>
    </location>
</feature>
<gene>
    <name evidence="7" type="ORF">EUU25_13300</name>
</gene>
<reference evidence="8" key="1">
    <citation type="submission" date="2019-01" db="EMBL/GenBank/DDBJ databases">
        <title>Sphingorhabdus lacus sp.nov., isolated from an oligotrophic freshwater lake.</title>
        <authorList>
            <person name="Park M."/>
        </authorList>
    </citation>
    <scope>NUCLEOTIDE SEQUENCE [LARGE SCALE GENOMIC DNA]</scope>
    <source>
        <strain evidence="8">IMCC1753</strain>
    </source>
</reference>
<evidence type="ECO:0000256" key="3">
    <source>
        <dbReference type="ARBA" id="ARBA00022692"/>
    </source>
</evidence>
<dbReference type="Gene3D" id="1.20.1250.20">
    <property type="entry name" value="MFS general substrate transporter like domains"/>
    <property type="match status" value="2"/>
</dbReference>
<evidence type="ECO:0000256" key="1">
    <source>
        <dbReference type="ARBA" id="ARBA00004141"/>
    </source>
</evidence>
<feature type="transmembrane region" description="Helical" evidence="6">
    <location>
        <begin position="120"/>
        <end position="138"/>
    </location>
</feature>
<feature type="transmembrane region" description="Helical" evidence="6">
    <location>
        <begin position="335"/>
        <end position="357"/>
    </location>
</feature>
<comment type="subcellular location">
    <subcellularLocation>
        <location evidence="1">Membrane</location>
        <topology evidence="1">Multi-pass membrane protein</topology>
    </subcellularLocation>
</comment>
<evidence type="ECO:0000256" key="6">
    <source>
        <dbReference type="SAM" id="Phobius"/>
    </source>
</evidence>
<accession>A0A6I6L6P6</accession>
<evidence type="ECO:0000256" key="4">
    <source>
        <dbReference type="ARBA" id="ARBA00022989"/>
    </source>
</evidence>
<evidence type="ECO:0000313" key="7">
    <source>
        <dbReference type="EMBL" id="QGY81499.1"/>
    </source>
</evidence>
<comment type="similarity">
    <text evidence="2">Belongs to the major facilitator superfamily. Proton-dependent oligopeptide transporter (POT/PTR) (TC 2.A.17) family.</text>
</comment>
<feature type="transmembrane region" description="Helical" evidence="6">
    <location>
        <begin position="402"/>
        <end position="423"/>
    </location>
</feature>
<keyword evidence="8" id="KW-1185">Reference proteome</keyword>
<dbReference type="InterPro" id="IPR036259">
    <property type="entry name" value="MFS_trans_sf"/>
</dbReference>
<feature type="transmembrane region" description="Helical" evidence="6">
    <location>
        <begin position="363"/>
        <end position="390"/>
    </location>
</feature>
<keyword evidence="4 6" id="KW-1133">Transmembrane helix</keyword>
<feature type="transmembrane region" description="Helical" evidence="6">
    <location>
        <begin position="300"/>
        <end position="323"/>
    </location>
</feature>
<keyword evidence="5 6" id="KW-0472">Membrane</keyword>
<protein>
    <submittedName>
        <fullName evidence="7">MFS transporter</fullName>
    </submittedName>
</protein>
<sequence>MVRGYAGSGTKPKKRVTAALPFRRIRSLRTGQPDGFATICLTKFWERVAYYGLQAILILYLTEYLLVTRAADEIWLVASISTLFEVKGQALASSITGGFLTLISIIPIVGGVITDRVLGPARAILVGGSIMALGHLAMAYEPALILALTCIALGIGLFRGAIASQLGSLYDTDSRRVEGFQLYFLAVNLAGLAGPFVVGTIGEEAGWHWGFATSAFAMLVALSIYAFGHFDPAKARKVEVPAYAPSSTLLSARKWPSNILLIAGVGLLAIPNFQLFNAYLLCVKKDFALMLFGQPIPVSWLVGMDAALSLCVLVASVPAWRALERHIGPVSSLTRASFGALFVCAGTCMLLAAALMGGGGKLTLLWCVAFQFLNAAGLAQILPAALAELGSKDNVKGSATSISGYFLGLFFAGLLSTVLAARFEALPITTFWSLHLGCAVAGAAMLLLAKKAADHFVRAQGQMG</sequence>
<dbReference type="Proteomes" id="UP000428803">
    <property type="component" value="Chromosome"/>
</dbReference>
<dbReference type="GO" id="GO:0022857">
    <property type="term" value="F:transmembrane transporter activity"/>
    <property type="evidence" value="ECO:0007669"/>
    <property type="project" value="InterPro"/>
</dbReference>
<dbReference type="PANTHER" id="PTHR11654">
    <property type="entry name" value="OLIGOPEPTIDE TRANSPORTER-RELATED"/>
    <property type="match status" value="1"/>
</dbReference>
<dbReference type="InterPro" id="IPR000109">
    <property type="entry name" value="POT_fam"/>
</dbReference>
<evidence type="ECO:0000313" key="8">
    <source>
        <dbReference type="Proteomes" id="UP000428803"/>
    </source>
</evidence>
<dbReference type="GO" id="GO:0016020">
    <property type="term" value="C:membrane"/>
    <property type="evidence" value="ECO:0007669"/>
    <property type="project" value="UniProtKB-SubCell"/>
</dbReference>
<dbReference type="Pfam" id="PF00854">
    <property type="entry name" value="PTR2"/>
    <property type="match status" value="1"/>
</dbReference>